<protein>
    <submittedName>
        <fullName evidence="2">SDR family oxidoreductase</fullName>
    </submittedName>
</protein>
<comment type="similarity">
    <text evidence="1">Belongs to the short-chain dehydrogenases/reductases (SDR) family.</text>
</comment>
<accession>A0ABY4ETS2</accession>
<sequence length="239" mass="26079">MEKRTIITGASGEIGAAIAMKLASEGHQLFLHYNQNHAAIEQLCQQLSDDCIIGGVQADLSTAAGLSYFLDYIPEEITHLVMTSGAAYYGLFQDMTDDEMEMMLQLHVTSPWKITRALIPEMIRRKFGKIVLITSIWGQHGASCEVAYSSVKGAQNTFIKALAKELGPSQIYVNGVSPGFIDTRMNNHLTDMEKQQLVEDIPLQRAGLPEDVAGAVSFLCSDQSSYIQGEVIGVNGAFS</sequence>
<gene>
    <name evidence="2" type="ORF">MUN88_17430</name>
</gene>
<dbReference type="EMBL" id="CP095072">
    <property type="protein sequence ID" value="UOQ47813.1"/>
    <property type="molecule type" value="Genomic_DNA"/>
</dbReference>
<dbReference type="InterPro" id="IPR050259">
    <property type="entry name" value="SDR"/>
</dbReference>
<dbReference type="PANTHER" id="PTHR42879">
    <property type="entry name" value="3-OXOACYL-(ACYL-CARRIER-PROTEIN) REDUCTASE"/>
    <property type="match status" value="1"/>
</dbReference>
<dbReference type="InterPro" id="IPR002347">
    <property type="entry name" value="SDR_fam"/>
</dbReference>
<dbReference type="RefSeq" id="WP_244717351.1">
    <property type="nucleotide sequence ID" value="NZ_CP095072.1"/>
</dbReference>
<dbReference type="SUPFAM" id="SSF51735">
    <property type="entry name" value="NAD(P)-binding Rossmann-fold domains"/>
    <property type="match status" value="1"/>
</dbReference>
<dbReference type="Pfam" id="PF13561">
    <property type="entry name" value="adh_short_C2"/>
    <property type="match status" value="1"/>
</dbReference>
<dbReference type="PRINTS" id="PR00081">
    <property type="entry name" value="GDHRDH"/>
</dbReference>
<dbReference type="InterPro" id="IPR036291">
    <property type="entry name" value="NAD(P)-bd_dom_sf"/>
</dbReference>
<evidence type="ECO:0000313" key="2">
    <source>
        <dbReference type="EMBL" id="UOQ47813.1"/>
    </source>
</evidence>
<dbReference type="NCBIfam" id="NF047420">
    <property type="entry name" value="EF_P_mod_YmfI"/>
    <property type="match status" value="1"/>
</dbReference>
<keyword evidence="3" id="KW-1185">Reference proteome</keyword>
<dbReference type="Gene3D" id="3.40.50.720">
    <property type="entry name" value="NAD(P)-binding Rossmann-like Domain"/>
    <property type="match status" value="1"/>
</dbReference>
<dbReference type="CDD" id="cd05233">
    <property type="entry name" value="SDR_c"/>
    <property type="match status" value="1"/>
</dbReference>
<organism evidence="2 3">
    <name type="scientific">Gracilibacillus caseinilyticus</name>
    <dbReference type="NCBI Taxonomy" id="2932256"/>
    <lineage>
        <taxon>Bacteria</taxon>
        <taxon>Bacillati</taxon>
        <taxon>Bacillota</taxon>
        <taxon>Bacilli</taxon>
        <taxon>Bacillales</taxon>
        <taxon>Bacillaceae</taxon>
        <taxon>Gracilibacillus</taxon>
    </lineage>
</organism>
<dbReference type="Proteomes" id="UP000831782">
    <property type="component" value="Chromosome"/>
</dbReference>
<evidence type="ECO:0000256" key="1">
    <source>
        <dbReference type="ARBA" id="ARBA00006484"/>
    </source>
</evidence>
<reference evidence="2 3" key="1">
    <citation type="submission" date="2022-04" db="EMBL/GenBank/DDBJ databases">
        <title>Gracilibacillus sp. isolated from saltern.</title>
        <authorList>
            <person name="Won M."/>
            <person name="Lee C.-M."/>
            <person name="Woen H.-Y."/>
            <person name="Kwon S.-W."/>
        </authorList>
    </citation>
    <scope>NUCLEOTIDE SEQUENCE [LARGE SCALE GENOMIC DNA]</scope>
    <source>
        <strain evidence="2 3">SSWR10-1</strain>
    </source>
</reference>
<proteinExistence type="inferred from homology"/>
<evidence type="ECO:0000313" key="3">
    <source>
        <dbReference type="Proteomes" id="UP000831782"/>
    </source>
</evidence>
<name>A0ABY4ETS2_9BACI</name>
<dbReference type="PANTHER" id="PTHR42879:SF2">
    <property type="entry name" value="3-OXOACYL-[ACYL-CARRIER-PROTEIN] REDUCTASE FABG"/>
    <property type="match status" value="1"/>
</dbReference>